<comment type="caution">
    <text evidence="2">The sequence shown here is derived from an EMBL/GenBank/DDBJ whole genome shotgun (WGS) entry which is preliminary data.</text>
</comment>
<keyword evidence="3" id="KW-1185">Reference proteome</keyword>
<evidence type="ECO:0008006" key="4">
    <source>
        <dbReference type="Google" id="ProtNLM"/>
    </source>
</evidence>
<sequence length="190" mass="20305">MAALGARTEEGSPVPRDVTLARARAELASGSVPMATQRLRGLAGTFPLDLEIRAQLAEAYRAQGNLVQAGRWAYLSDHRDATETAAFERATPDPRERMRVLGWPADEEAASTPTAVQRLTALRAAAEERHGAPVRYSDLCWSGNGAEGEDSGGWLEALGCAAVAGLLVIVVGLFLLGTLHGAWIVARWLF</sequence>
<keyword evidence="1" id="KW-0472">Membrane</keyword>
<feature type="transmembrane region" description="Helical" evidence="1">
    <location>
        <begin position="161"/>
        <end position="186"/>
    </location>
</feature>
<dbReference type="InterPro" id="IPR046491">
    <property type="entry name" value="DUF6584"/>
</dbReference>
<evidence type="ECO:0000256" key="1">
    <source>
        <dbReference type="SAM" id="Phobius"/>
    </source>
</evidence>
<organism evidence="2 3">
    <name type="scientific">Cryptosporangium minutisporangium</name>
    <dbReference type="NCBI Taxonomy" id="113569"/>
    <lineage>
        <taxon>Bacteria</taxon>
        <taxon>Bacillati</taxon>
        <taxon>Actinomycetota</taxon>
        <taxon>Actinomycetes</taxon>
        <taxon>Cryptosporangiales</taxon>
        <taxon>Cryptosporangiaceae</taxon>
        <taxon>Cryptosporangium</taxon>
    </lineage>
</organism>
<evidence type="ECO:0000313" key="3">
    <source>
        <dbReference type="Proteomes" id="UP001501676"/>
    </source>
</evidence>
<proteinExistence type="predicted"/>
<protein>
    <recommendedName>
        <fullName evidence="4">Tetratricopeptide repeat protein</fullName>
    </recommendedName>
</protein>
<accession>A0ABP6TC53</accession>
<dbReference type="Pfam" id="PF20225">
    <property type="entry name" value="DUF6584"/>
    <property type="match status" value="1"/>
</dbReference>
<keyword evidence="1" id="KW-0812">Transmembrane</keyword>
<name>A0ABP6TC53_9ACTN</name>
<gene>
    <name evidence="2" type="ORF">GCM10020369_83890</name>
</gene>
<reference evidence="3" key="1">
    <citation type="journal article" date="2019" name="Int. J. Syst. Evol. Microbiol.">
        <title>The Global Catalogue of Microorganisms (GCM) 10K type strain sequencing project: providing services to taxonomists for standard genome sequencing and annotation.</title>
        <authorList>
            <consortium name="The Broad Institute Genomics Platform"/>
            <consortium name="The Broad Institute Genome Sequencing Center for Infectious Disease"/>
            <person name="Wu L."/>
            <person name="Ma J."/>
        </authorList>
    </citation>
    <scope>NUCLEOTIDE SEQUENCE [LARGE SCALE GENOMIC DNA]</scope>
    <source>
        <strain evidence="3">JCM 9458</strain>
    </source>
</reference>
<keyword evidence="1" id="KW-1133">Transmembrane helix</keyword>
<dbReference type="Proteomes" id="UP001501676">
    <property type="component" value="Unassembled WGS sequence"/>
</dbReference>
<evidence type="ECO:0000313" key="2">
    <source>
        <dbReference type="EMBL" id="GAA3399007.1"/>
    </source>
</evidence>
<dbReference type="EMBL" id="BAAAYN010000108">
    <property type="protein sequence ID" value="GAA3399007.1"/>
    <property type="molecule type" value="Genomic_DNA"/>
</dbReference>